<sequence>MGEARLLLASPAPQAGRARHSLGGGGGPGDGQPAAGTWGPVDQAAASRGRDREPTNNAGCFILAASSPPRAMKTLAPTVRRCNEEDDA</sequence>
<evidence type="ECO:0000313" key="3">
    <source>
        <dbReference type="Proteomes" id="UP000479710"/>
    </source>
</evidence>
<evidence type="ECO:0000313" key="2">
    <source>
        <dbReference type="EMBL" id="KAF0900493.1"/>
    </source>
</evidence>
<dbReference type="Proteomes" id="UP000479710">
    <property type="component" value="Unassembled WGS sequence"/>
</dbReference>
<protein>
    <submittedName>
        <fullName evidence="2">Uncharacterized protein</fullName>
    </submittedName>
</protein>
<evidence type="ECO:0000256" key="1">
    <source>
        <dbReference type="SAM" id="MobiDB-lite"/>
    </source>
</evidence>
<gene>
    <name evidence="2" type="ORF">E2562_032100</name>
</gene>
<reference evidence="2 3" key="1">
    <citation type="submission" date="2019-11" db="EMBL/GenBank/DDBJ databases">
        <title>Whole genome sequence of Oryza granulata.</title>
        <authorList>
            <person name="Li W."/>
        </authorList>
    </citation>
    <scope>NUCLEOTIDE SEQUENCE [LARGE SCALE GENOMIC DNA]</scope>
    <source>
        <strain evidence="3">cv. Menghai</strain>
        <tissue evidence="2">Leaf</tissue>
    </source>
</reference>
<dbReference type="EMBL" id="SPHZ02000009">
    <property type="protein sequence ID" value="KAF0900493.1"/>
    <property type="molecule type" value="Genomic_DNA"/>
</dbReference>
<organism evidence="2 3">
    <name type="scientific">Oryza meyeriana var. granulata</name>
    <dbReference type="NCBI Taxonomy" id="110450"/>
    <lineage>
        <taxon>Eukaryota</taxon>
        <taxon>Viridiplantae</taxon>
        <taxon>Streptophyta</taxon>
        <taxon>Embryophyta</taxon>
        <taxon>Tracheophyta</taxon>
        <taxon>Spermatophyta</taxon>
        <taxon>Magnoliopsida</taxon>
        <taxon>Liliopsida</taxon>
        <taxon>Poales</taxon>
        <taxon>Poaceae</taxon>
        <taxon>BOP clade</taxon>
        <taxon>Oryzoideae</taxon>
        <taxon>Oryzeae</taxon>
        <taxon>Oryzinae</taxon>
        <taxon>Oryza</taxon>
        <taxon>Oryza meyeriana</taxon>
    </lineage>
</organism>
<proteinExistence type="predicted"/>
<dbReference type="AlphaFoldDB" id="A0A6G1CLI7"/>
<feature type="region of interest" description="Disordered" evidence="1">
    <location>
        <begin position="1"/>
        <end position="57"/>
    </location>
</feature>
<comment type="caution">
    <text evidence="2">The sequence shown here is derived from an EMBL/GenBank/DDBJ whole genome shotgun (WGS) entry which is preliminary data.</text>
</comment>
<keyword evidence="3" id="KW-1185">Reference proteome</keyword>
<name>A0A6G1CLI7_9ORYZ</name>
<accession>A0A6G1CLI7</accession>